<dbReference type="SUPFAM" id="SSF52821">
    <property type="entry name" value="Rhodanese/Cell cycle control phosphatase"/>
    <property type="match status" value="1"/>
</dbReference>
<reference evidence="2" key="1">
    <citation type="submission" date="2021-11" db="EMBL/GenBank/DDBJ databases">
        <authorList>
            <consortium name="Genoscope - CEA"/>
            <person name="William W."/>
        </authorList>
    </citation>
    <scope>NUCLEOTIDE SEQUENCE</scope>
</reference>
<dbReference type="InterPro" id="IPR050229">
    <property type="entry name" value="GlpE_sulfurtransferase"/>
</dbReference>
<comment type="caution">
    <text evidence="2">The sequence shown here is derived from an EMBL/GenBank/DDBJ whole genome shotgun (WGS) entry which is preliminary data.</text>
</comment>
<dbReference type="Proteomes" id="UP000789595">
    <property type="component" value="Unassembled WGS sequence"/>
</dbReference>
<dbReference type="AlphaFoldDB" id="A0A8J2SUV5"/>
<dbReference type="InterPro" id="IPR001763">
    <property type="entry name" value="Rhodanese-like_dom"/>
</dbReference>
<sequence length="170" mass="17996">MRIVRALATFAAQPRGTRRLLSVRFASDFVSRSARPGAVADAEVLADLKNPVILDVRDPAEVEAGKGGPPAKIEGAVNVPLNMDGVKQSERPTTQEEFLKKINEVVVALPKDRPIITHCGSGGRGGKAAEHLCDAGFEAYNGGGPAHIAAARVYEMTESGELPPYTPPMP</sequence>
<evidence type="ECO:0000313" key="2">
    <source>
        <dbReference type="EMBL" id="CAH0378012.1"/>
    </source>
</evidence>
<dbReference type="PANTHER" id="PTHR43031:SF1">
    <property type="entry name" value="PYRIDINE NUCLEOTIDE-DISULPHIDE OXIDOREDUCTASE"/>
    <property type="match status" value="1"/>
</dbReference>
<proteinExistence type="predicted"/>
<gene>
    <name evidence="2" type="ORF">PECAL_5P25320</name>
</gene>
<dbReference type="SMART" id="SM00450">
    <property type="entry name" value="RHOD"/>
    <property type="match status" value="1"/>
</dbReference>
<evidence type="ECO:0000259" key="1">
    <source>
        <dbReference type="PROSITE" id="PS50206"/>
    </source>
</evidence>
<dbReference type="InterPro" id="IPR036873">
    <property type="entry name" value="Rhodanese-like_dom_sf"/>
</dbReference>
<keyword evidence="3" id="KW-1185">Reference proteome</keyword>
<accession>A0A8J2SUV5</accession>
<dbReference type="PANTHER" id="PTHR43031">
    <property type="entry name" value="FAD-DEPENDENT OXIDOREDUCTASE"/>
    <property type="match status" value="1"/>
</dbReference>
<dbReference type="CDD" id="cd00158">
    <property type="entry name" value="RHOD"/>
    <property type="match status" value="1"/>
</dbReference>
<name>A0A8J2SUV5_9STRA</name>
<dbReference type="Gene3D" id="3.40.250.10">
    <property type="entry name" value="Rhodanese-like domain"/>
    <property type="match status" value="1"/>
</dbReference>
<dbReference type="EMBL" id="CAKKNE010000005">
    <property type="protein sequence ID" value="CAH0378012.1"/>
    <property type="molecule type" value="Genomic_DNA"/>
</dbReference>
<dbReference type="PROSITE" id="PS50206">
    <property type="entry name" value="RHODANESE_3"/>
    <property type="match status" value="1"/>
</dbReference>
<feature type="domain" description="Rhodanese" evidence="1">
    <location>
        <begin position="47"/>
        <end position="149"/>
    </location>
</feature>
<dbReference type="Pfam" id="PF00581">
    <property type="entry name" value="Rhodanese"/>
    <property type="match status" value="1"/>
</dbReference>
<protein>
    <recommendedName>
        <fullName evidence="1">Rhodanese domain-containing protein</fullName>
    </recommendedName>
</protein>
<evidence type="ECO:0000313" key="3">
    <source>
        <dbReference type="Proteomes" id="UP000789595"/>
    </source>
</evidence>
<dbReference type="OrthoDB" id="566238at2759"/>
<organism evidence="2 3">
    <name type="scientific">Pelagomonas calceolata</name>
    <dbReference type="NCBI Taxonomy" id="35677"/>
    <lineage>
        <taxon>Eukaryota</taxon>
        <taxon>Sar</taxon>
        <taxon>Stramenopiles</taxon>
        <taxon>Ochrophyta</taxon>
        <taxon>Pelagophyceae</taxon>
        <taxon>Pelagomonadales</taxon>
        <taxon>Pelagomonadaceae</taxon>
        <taxon>Pelagomonas</taxon>
    </lineage>
</organism>